<dbReference type="Gene3D" id="3.10.20.90">
    <property type="entry name" value="Phosphatidylinositol 3-kinase Catalytic Subunit, Chain A, domain 1"/>
    <property type="match status" value="1"/>
</dbReference>
<dbReference type="OrthoDB" id="1640476at2759"/>
<evidence type="ECO:0000313" key="4">
    <source>
        <dbReference type="Proteomes" id="UP001151582"/>
    </source>
</evidence>
<name>A0A9W8EEL3_9FUNG</name>
<dbReference type="AlphaFoldDB" id="A0A9W8EEL3"/>
<dbReference type="InterPro" id="IPR021569">
    <property type="entry name" value="TUG-UBL1"/>
</dbReference>
<accession>A0A9W8EEL3</accession>
<evidence type="ECO:0000259" key="2">
    <source>
        <dbReference type="PROSITE" id="PS50053"/>
    </source>
</evidence>
<feature type="domain" description="Ubiquitin-like" evidence="2">
    <location>
        <begin position="236"/>
        <end position="313"/>
    </location>
</feature>
<dbReference type="Pfam" id="PF16455">
    <property type="entry name" value="UBD"/>
    <property type="match status" value="1"/>
</dbReference>
<dbReference type="Gene3D" id="1.20.225.20">
    <property type="entry name" value="Ub domain-containing protein, DC-UbP/UBTD2, N-terminal domain"/>
    <property type="match status" value="1"/>
</dbReference>
<dbReference type="SUPFAM" id="SSF54236">
    <property type="entry name" value="Ubiquitin-like"/>
    <property type="match status" value="1"/>
</dbReference>
<evidence type="ECO:0000313" key="3">
    <source>
        <dbReference type="EMBL" id="KAJ1983388.1"/>
    </source>
</evidence>
<gene>
    <name evidence="3" type="ORF">H4R34_001302</name>
</gene>
<protein>
    <recommendedName>
        <fullName evidence="2">Ubiquitin-like domain-containing protein</fullName>
    </recommendedName>
</protein>
<organism evidence="3 4">
    <name type="scientific">Dimargaris verticillata</name>
    <dbReference type="NCBI Taxonomy" id="2761393"/>
    <lineage>
        <taxon>Eukaryota</taxon>
        <taxon>Fungi</taxon>
        <taxon>Fungi incertae sedis</taxon>
        <taxon>Zoopagomycota</taxon>
        <taxon>Kickxellomycotina</taxon>
        <taxon>Dimargaritomycetes</taxon>
        <taxon>Dimargaritales</taxon>
        <taxon>Dimargaritaceae</taxon>
        <taxon>Dimargaris</taxon>
    </lineage>
</organism>
<evidence type="ECO:0000256" key="1">
    <source>
        <dbReference type="SAM" id="MobiDB-lite"/>
    </source>
</evidence>
<dbReference type="PANTHER" id="PTHR13609">
    <property type="entry name" value="UBIQUITIN DOMAIN CONTAINING 1 PROTEIN-RELATED"/>
    <property type="match status" value="1"/>
</dbReference>
<feature type="compositionally biased region" description="Low complexity" evidence="1">
    <location>
        <begin position="211"/>
        <end position="233"/>
    </location>
</feature>
<dbReference type="InterPro" id="IPR032752">
    <property type="entry name" value="DC-UbP/UBTD2_N"/>
</dbReference>
<proteinExistence type="predicted"/>
<dbReference type="InterPro" id="IPR038169">
    <property type="entry name" value="DC-UbP/UBTD2_N_sf"/>
</dbReference>
<dbReference type="InterPro" id="IPR029071">
    <property type="entry name" value="Ubiquitin-like_domsf"/>
</dbReference>
<dbReference type="InterPro" id="IPR000626">
    <property type="entry name" value="Ubiquitin-like_dom"/>
</dbReference>
<sequence length="313" mass="33868">MGGCFSSPEGPASPPGRSPASVLAGTESQNRTRMLLTRSGNKPLVSKRHYVWKSDRTPPITHSQLEQDRQAFWDTAPEYEGKREIWQALHSVCQASSKADAQAIVDSAQITVPTGRLCDGCYDALGNRYVVPLYCLADPTNLAPDETVLAASSVTKEGLINDGLASASDDRTLRPAEVLNAPQMGTTPGSDTMASDLSLRKQEKSSVITQSPHSPSLPPLSSSAVSPESHPNSALKSVTIRLNTGKDIKVTLSPESTMQDVRDQVCQAENLKPSRTTIRFFHLGKTVDESTKPLVDLKLPRAKIIQAMIVPRR</sequence>
<dbReference type="PROSITE" id="PS50053">
    <property type="entry name" value="UBIQUITIN_2"/>
    <property type="match status" value="1"/>
</dbReference>
<comment type="caution">
    <text evidence="3">The sequence shown here is derived from an EMBL/GenBank/DDBJ whole genome shotgun (WGS) entry which is preliminary data.</text>
</comment>
<reference evidence="3" key="1">
    <citation type="submission" date="2022-07" db="EMBL/GenBank/DDBJ databases">
        <title>Phylogenomic reconstructions and comparative analyses of Kickxellomycotina fungi.</title>
        <authorList>
            <person name="Reynolds N.K."/>
            <person name="Stajich J.E."/>
            <person name="Barry K."/>
            <person name="Grigoriev I.V."/>
            <person name="Crous P."/>
            <person name="Smith M.E."/>
        </authorList>
    </citation>
    <scope>NUCLEOTIDE SEQUENCE</scope>
    <source>
        <strain evidence="3">RSA 567</strain>
    </source>
</reference>
<dbReference type="Proteomes" id="UP001151582">
    <property type="component" value="Unassembled WGS sequence"/>
</dbReference>
<feature type="region of interest" description="Disordered" evidence="1">
    <location>
        <begin position="1"/>
        <end position="30"/>
    </location>
</feature>
<feature type="region of interest" description="Disordered" evidence="1">
    <location>
        <begin position="179"/>
        <end position="235"/>
    </location>
</feature>
<dbReference type="Pfam" id="PF11470">
    <property type="entry name" value="TUG-UBL1"/>
    <property type="match status" value="1"/>
</dbReference>
<feature type="compositionally biased region" description="Low complexity" evidence="1">
    <location>
        <begin position="1"/>
        <end position="10"/>
    </location>
</feature>
<feature type="compositionally biased region" description="Polar residues" evidence="1">
    <location>
        <begin position="183"/>
        <end position="195"/>
    </location>
</feature>
<dbReference type="EMBL" id="JANBQB010000057">
    <property type="protein sequence ID" value="KAJ1983388.1"/>
    <property type="molecule type" value="Genomic_DNA"/>
</dbReference>
<dbReference type="InterPro" id="IPR039869">
    <property type="entry name" value="UBTD1/2"/>
</dbReference>
<keyword evidence="4" id="KW-1185">Reference proteome</keyword>